<keyword evidence="2" id="KW-1185">Reference proteome</keyword>
<dbReference type="EMBL" id="JBEAFC010000007">
    <property type="protein sequence ID" value="KAL1551829.1"/>
    <property type="molecule type" value="Genomic_DNA"/>
</dbReference>
<reference evidence="1 2" key="1">
    <citation type="submission" date="2024-06" db="EMBL/GenBank/DDBJ databases">
        <title>A chromosome level genome sequence of Diviner's sage (Salvia divinorum).</title>
        <authorList>
            <person name="Ford S.A."/>
            <person name="Ro D.-K."/>
            <person name="Ness R.W."/>
            <person name="Phillips M.A."/>
        </authorList>
    </citation>
    <scope>NUCLEOTIDE SEQUENCE [LARGE SCALE GENOMIC DNA]</scope>
    <source>
        <strain evidence="1">SAF-2024a</strain>
        <tissue evidence="1">Leaf</tissue>
    </source>
</reference>
<name>A0ABD1H9N1_SALDI</name>
<dbReference type="AlphaFoldDB" id="A0ABD1H9N1"/>
<evidence type="ECO:0000313" key="2">
    <source>
        <dbReference type="Proteomes" id="UP001567538"/>
    </source>
</evidence>
<organism evidence="1 2">
    <name type="scientific">Salvia divinorum</name>
    <name type="common">Maria pastora</name>
    <name type="synonym">Diviner's sage</name>
    <dbReference type="NCBI Taxonomy" id="28513"/>
    <lineage>
        <taxon>Eukaryota</taxon>
        <taxon>Viridiplantae</taxon>
        <taxon>Streptophyta</taxon>
        <taxon>Embryophyta</taxon>
        <taxon>Tracheophyta</taxon>
        <taxon>Spermatophyta</taxon>
        <taxon>Magnoliopsida</taxon>
        <taxon>eudicotyledons</taxon>
        <taxon>Gunneridae</taxon>
        <taxon>Pentapetalae</taxon>
        <taxon>asterids</taxon>
        <taxon>lamiids</taxon>
        <taxon>Lamiales</taxon>
        <taxon>Lamiaceae</taxon>
        <taxon>Nepetoideae</taxon>
        <taxon>Mentheae</taxon>
        <taxon>Salviinae</taxon>
        <taxon>Salvia</taxon>
        <taxon>Salvia subgen. Calosphace</taxon>
    </lineage>
</organism>
<accession>A0ABD1H9N1</accession>
<gene>
    <name evidence="1" type="ORF">AAHA92_19624</name>
</gene>
<dbReference type="Proteomes" id="UP001567538">
    <property type="component" value="Unassembled WGS sequence"/>
</dbReference>
<protein>
    <submittedName>
        <fullName evidence="1">Disease resistance RPP8-like protein 2</fullName>
    </submittedName>
</protein>
<sequence>MDLVKKEAMQISVSEAQLQRSVSTSGDSSRSSIMVGFDDVSREIMFKLINGVDDRQLQVIPIVGMGGIEKLGKRDFIM</sequence>
<comment type="caution">
    <text evidence="1">The sequence shown here is derived from an EMBL/GenBank/DDBJ whole genome shotgun (WGS) entry which is preliminary data.</text>
</comment>
<evidence type="ECO:0000313" key="1">
    <source>
        <dbReference type="EMBL" id="KAL1551829.1"/>
    </source>
</evidence>
<proteinExistence type="predicted"/>